<dbReference type="RefSeq" id="WP_175394960.1">
    <property type="nucleotide sequence ID" value="NZ_JABMCB010000166.1"/>
</dbReference>
<feature type="compositionally biased region" description="Low complexity" evidence="1">
    <location>
        <begin position="320"/>
        <end position="351"/>
    </location>
</feature>
<keyword evidence="2" id="KW-0732">Signal</keyword>
<feature type="chain" id="PRO_5031080826" description="YhcN/YlaJ family sporulation lipoprotein" evidence="2">
    <location>
        <begin position="23"/>
        <end position="351"/>
    </location>
</feature>
<evidence type="ECO:0008006" key="5">
    <source>
        <dbReference type="Google" id="ProtNLM"/>
    </source>
</evidence>
<dbReference type="Proteomes" id="UP000526125">
    <property type="component" value="Unassembled WGS sequence"/>
</dbReference>
<dbReference type="PROSITE" id="PS51257">
    <property type="entry name" value="PROKAR_LIPOPROTEIN"/>
    <property type="match status" value="1"/>
</dbReference>
<dbReference type="Pfam" id="PF09580">
    <property type="entry name" value="Spore_YhcN_YlaJ"/>
    <property type="match status" value="2"/>
</dbReference>
<dbReference type="EMBL" id="JABMCB010000166">
    <property type="protein sequence ID" value="NUU75111.1"/>
    <property type="molecule type" value="Genomic_DNA"/>
</dbReference>
<feature type="compositionally biased region" description="Polar residues" evidence="1">
    <location>
        <begin position="227"/>
        <end position="236"/>
    </location>
</feature>
<feature type="region of interest" description="Disordered" evidence="1">
    <location>
        <begin position="311"/>
        <end position="351"/>
    </location>
</feature>
<dbReference type="AlphaFoldDB" id="A0A7Y6BUM7"/>
<sequence length="351" mass="37939">MPAAKKAKAISLSLSTAIFVMAGLTGCGDGRDNNNLQTNNAGQEVRGLNRYGVETNGMDGIRAKSYRMHNVTDLKSSDELAKRITEMKEIKSANVLLTDHNAYVAVRLTDGHAGKMDSQANGNGRGSQNSTMNGTMRNRASGTMRSESLNQDMGGMRVHAGDGTRSPYTTSGIAPGLNTGSATDRSHMGNDRSIYGTMGTGTIGMMRGLTNTGRDRTMSDGRYGMQSEGQNAGQRQDNSDDNTSEEIKGKVAAKIKQFAPNVENVYVSANPDFVDHVQTYADDIRNGKPVSGMIDTFQSMVERIFPTNSMNQRRDGILGDGMTNRNRNNNTDGIMNRNNNNDGIMNPNNGR</sequence>
<accession>A0A7Y6BUM7</accession>
<comment type="caution">
    <text evidence="3">The sequence shown here is derived from an EMBL/GenBank/DDBJ whole genome shotgun (WGS) entry which is preliminary data.</text>
</comment>
<feature type="signal peptide" evidence="2">
    <location>
        <begin position="1"/>
        <end position="22"/>
    </location>
</feature>
<evidence type="ECO:0000313" key="4">
    <source>
        <dbReference type="Proteomes" id="UP000526125"/>
    </source>
</evidence>
<evidence type="ECO:0000256" key="2">
    <source>
        <dbReference type="SAM" id="SignalP"/>
    </source>
</evidence>
<evidence type="ECO:0000256" key="1">
    <source>
        <dbReference type="SAM" id="MobiDB-lite"/>
    </source>
</evidence>
<feature type="region of interest" description="Disordered" evidence="1">
    <location>
        <begin position="114"/>
        <end position="199"/>
    </location>
</feature>
<reference evidence="3 4" key="1">
    <citation type="submission" date="2020-05" db="EMBL/GenBank/DDBJ databases">
        <title>Genome Sequencing of Type Strains.</title>
        <authorList>
            <person name="Lemaire J.F."/>
            <person name="Inderbitzin P."/>
            <person name="Gregorio O.A."/>
            <person name="Collins S.B."/>
            <person name="Wespe N."/>
            <person name="Knight-Connoni V."/>
        </authorList>
    </citation>
    <scope>NUCLEOTIDE SEQUENCE [LARGE SCALE GENOMIC DNA]</scope>
    <source>
        <strain evidence="3 4">LMG 21957</strain>
    </source>
</reference>
<dbReference type="InterPro" id="IPR019076">
    <property type="entry name" value="Spore_lipoprot_YhcN/YlaJ-like"/>
</dbReference>
<feature type="compositionally biased region" description="Polar residues" evidence="1">
    <location>
        <begin position="118"/>
        <end position="151"/>
    </location>
</feature>
<name>A0A7Y6BUM7_9BACL</name>
<gene>
    <name evidence="3" type="ORF">HP552_07640</name>
</gene>
<protein>
    <recommendedName>
        <fullName evidence="5">YhcN/YlaJ family sporulation lipoprotein</fullName>
    </recommendedName>
</protein>
<feature type="compositionally biased region" description="Polar residues" evidence="1">
    <location>
        <begin position="166"/>
        <end position="183"/>
    </location>
</feature>
<feature type="region of interest" description="Disordered" evidence="1">
    <location>
        <begin position="211"/>
        <end position="245"/>
    </location>
</feature>
<proteinExistence type="predicted"/>
<keyword evidence="4" id="KW-1185">Reference proteome</keyword>
<organism evidence="3 4">
    <name type="scientific">Paenibacillus xylanilyticus</name>
    <dbReference type="NCBI Taxonomy" id="248903"/>
    <lineage>
        <taxon>Bacteria</taxon>
        <taxon>Bacillati</taxon>
        <taxon>Bacillota</taxon>
        <taxon>Bacilli</taxon>
        <taxon>Bacillales</taxon>
        <taxon>Paenibacillaceae</taxon>
        <taxon>Paenibacillus</taxon>
    </lineage>
</organism>
<evidence type="ECO:0000313" key="3">
    <source>
        <dbReference type="EMBL" id="NUU75111.1"/>
    </source>
</evidence>